<dbReference type="FunFam" id="3.30.540.10:FF:000003">
    <property type="entry name" value="Inositol-1-monophosphatase"/>
    <property type="match status" value="1"/>
</dbReference>
<evidence type="ECO:0000256" key="5">
    <source>
        <dbReference type="ARBA" id="ARBA00019784"/>
    </source>
</evidence>
<feature type="binding site" evidence="9">
    <location>
        <position position="215"/>
    </location>
    <ligand>
        <name>Mg(2+)</name>
        <dbReference type="ChEBI" id="CHEBI:18420"/>
        <label>1</label>
        <note>catalytic</note>
    </ligand>
</feature>
<evidence type="ECO:0000313" key="12">
    <source>
        <dbReference type="Proteomes" id="UP000630923"/>
    </source>
</evidence>
<dbReference type="SUPFAM" id="SSF56655">
    <property type="entry name" value="Carbohydrate phosphatase"/>
    <property type="match status" value="1"/>
</dbReference>
<organism evidence="11 12">
    <name type="scientific">Kordiimonas sediminis</name>
    <dbReference type="NCBI Taxonomy" id="1735581"/>
    <lineage>
        <taxon>Bacteria</taxon>
        <taxon>Pseudomonadati</taxon>
        <taxon>Pseudomonadota</taxon>
        <taxon>Alphaproteobacteria</taxon>
        <taxon>Kordiimonadales</taxon>
        <taxon>Kordiimonadaceae</taxon>
        <taxon>Kordiimonas</taxon>
    </lineage>
</organism>
<keyword evidence="8 9" id="KW-0460">Magnesium</keyword>
<dbReference type="RefSeq" id="WP_191251154.1">
    <property type="nucleotide sequence ID" value="NZ_BNCI01000001.1"/>
</dbReference>
<evidence type="ECO:0000256" key="7">
    <source>
        <dbReference type="ARBA" id="ARBA00022801"/>
    </source>
</evidence>
<dbReference type="InterPro" id="IPR000760">
    <property type="entry name" value="Inositol_monophosphatase-like"/>
</dbReference>
<evidence type="ECO:0000256" key="9">
    <source>
        <dbReference type="PIRSR" id="PIRSR600760-2"/>
    </source>
</evidence>
<dbReference type="PROSITE" id="PS00629">
    <property type="entry name" value="IMP_1"/>
    <property type="match status" value="1"/>
</dbReference>
<dbReference type="PANTHER" id="PTHR20854:SF4">
    <property type="entry name" value="INOSITOL-1-MONOPHOSPHATASE-RELATED"/>
    <property type="match status" value="1"/>
</dbReference>
<name>A0A919E773_9PROT</name>
<dbReference type="PRINTS" id="PR01959">
    <property type="entry name" value="SBIMPHPHTASE"/>
</dbReference>
<dbReference type="AlphaFoldDB" id="A0A919E773"/>
<comment type="catalytic activity">
    <reaction evidence="1 10">
        <text>a myo-inositol phosphate + H2O = myo-inositol + phosphate</text>
        <dbReference type="Rhea" id="RHEA:24056"/>
        <dbReference type="ChEBI" id="CHEBI:15377"/>
        <dbReference type="ChEBI" id="CHEBI:17268"/>
        <dbReference type="ChEBI" id="CHEBI:43474"/>
        <dbReference type="ChEBI" id="CHEBI:84139"/>
        <dbReference type="EC" id="3.1.3.25"/>
    </reaction>
</comment>
<evidence type="ECO:0000256" key="10">
    <source>
        <dbReference type="RuleBase" id="RU364068"/>
    </source>
</evidence>
<evidence type="ECO:0000256" key="8">
    <source>
        <dbReference type="ARBA" id="ARBA00022842"/>
    </source>
</evidence>
<dbReference type="Gene3D" id="3.30.540.10">
    <property type="entry name" value="Fructose-1,6-Bisphosphatase, subunit A, domain 1"/>
    <property type="match status" value="1"/>
</dbReference>
<proteinExistence type="inferred from homology"/>
<reference evidence="11" key="2">
    <citation type="submission" date="2020-09" db="EMBL/GenBank/DDBJ databases">
        <authorList>
            <person name="Sun Q."/>
            <person name="Kim S."/>
        </authorList>
    </citation>
    <scope>NUCLEOTIDE SEQUENCE</scope>
    <source>
        <strain evidence="11">KCTC 42590</strain>
    </source>
</reference>
<evidence type="ECO:0000256" key="6">
    <source>
        <dbReference type="ARBA" id="ARBA00022723"/>
    </source>
</evidence>
<protein>
    <recommendedName>
        <fullName evidence="5 10">Inositol-1-monophosphatase</fullName>
        <ecNumber evidence="4 10">3.1.3.25</ecNumber>
    </recommendedName>
</protein>
<dbReference type="PROSITE" id="PS00630">
    <property type="entry name" value="IMP_2"/>
    <property type="match status" value="1"/>
</dbReference>
<dbReference type="Pfam" id="PF00459">
    <property type="entry name" value="Inositol_P"/>
    <property type="match status" value="1"/>
</dbReference>
<reference evidence="11" key="1">
    <citation type="journal article" date="2014" name="Int. J. Syst. Evol. Microbiol.">
        <title>Complete genome sequence of Corynebacterium casei LMG S-19264T (=DSM 44701T), isolated from a smear-ripened cheese.</title>
        <authorList>
            <consortium name="US DOE Joint Genome Institute (JGI-PGF)"/>
            <person name="Walter F."/>
            <person name="Albersmeier A."/>
            <person name="Kalinowski J."/>
            <person name="Ruckert C."/>
        </authorList>
    </citation>
    <scope>NUCLEOTIDE SEQUENCE</scope>
    <source>
        <strain evidence="11">KCTC 42590</strain>
    </source>
</reference>
<dbReference type="PANTHER" id="PTHR20854">
    <property type="entry name" value="INOSITOL MONOPHOSPHATASE"/>
    <property type="match status" value="1"/>
</dbReference>
<evidence type="ECO:0000256" key="2">
    <source>
        <dbReference type="ARBA" id="ARBA00001946"/>
    </source>
</evidence>
<dbReference type="GO" id="GO:0007165">
    <property type="term" value="P:signal transduction"/>
    <property type="evidence" value="ECO:0007669"/>
    <property type="project" value="TreeGrafter"/>
</dbReference>
<dbReference type="GO" id="GO:0046854">
    <property type="term" value="P:phosphatidylinositol phosphate biosynthetic process"/>
    <property type="evidence" value="ECO:0007669"/>
    <property type="project" value="InterPro"/>
</dbReference>
<gene>
    <name evidence="11" type="ORF">GCM10017044_13680</name>
</gene>
<sequence length="269" mass="29387">MSRRSPLLNVMVKTVMKAARGLRRDFGEVEQLQVSKKGPADFVSAADKRTEKLLVEELMLARPDYGFLLEEHGEIEGKDPKKRFIIDPLDGTTNFLHGIPHFAISVAAEENGEVVAGVIYNPIMDELYWAEKGNGAFLNDARLRVSGRNKMEDSLLATGIPFLGREGGDTFKAELSAIMGQVAGIRRFGAASLDLAYVAAGRYDGFWESGLQPWDLAAGIIIVREAGGFVTDITGGDKILDRGDVIAANDRLHIRLERAIKNARKGMAG</sequence>
<dbReference type="FunFam" id="3.40.190.80:FF:000020">
    <property type="entry name" value="Fructose-1,6-bisphosphatase/inositol-1-monophosphatase"/>
    <property type="match status" value="1"/>
</dbReference>
<comment type="cofactor">
    <cofactor evidence="2 9 10">
        <name>Mg(2+)</name>
        <dbReference type="ChEBI" id="CHEBI:18420"/>
    </cofactor>
</comment>
<dbReference type="PRINTS" id="PR00377">
    <property type="entry name" value="IMPHPHTASES"/>
</dbReference>
<dbReference type="GO" id="GO:0008934">
    <property type="term" value="F:inositol monophosphate 1-phosphatase activity"/>
    <property type="evidence" value="ECO:0007669"/>
    <property type="project" value="InterPro"/>
</dbReference>
<evidence type="ECO:0000256" key="1">
    <source>
        <dbReference type="ARBA" id="ARBA00001033"/>
    </source>
</evidence>
<dbReference type="Proteomes" id="UP000630923">
    <property type="component" value="Unassembled WGS sequence"/>
</dbReference>
<dbReference type="InterPro" id="IPR022337">
    <property type="entry name" value="Inositol_monophosphatase_SuhB"/>
</dbReference>
<keyword evidence="6 9" id="KW-0479">Metal-binding</keyword>
<dbReference type="InterPro" id="IPR020583">
    <property type="entry name" value="Inositol_monoP_metal-BS"/>
</dbReference>
<dbReference type="GO" id="GO:0046872">
    <property type="term" value="F:metal ion binding"/>
    <property type="evidence" value="ECO:0007669"/>
    <property type="project" value="UniProtKB-KW"/>
</dbReference>
<evidence type="ECO:0000256" key="4">
    <source>
        <dbReference type="ARBA" id="ARBA00013106"/>
    </source>
</evidence>
<dbReference type="CDD" id="cd01639">
    <property type="entry name" value="IMPase"/>
    <property type="match status" value="1"/>
</dbReference>
<dbReference type="InterPro" id="IPR033942">
    <property type="entry name" value="IMPase"/>
</dbReference>
<dbReference type="EC" id="3.1.3.25" evidence="4 10"/>
<feature type="binding site" evidence="9">
    <location>
        <position position="70"/>
    </location>
    <ligand>
        <name>Mg(2+)</name>
        <dbReference type="ChEBI" id="CHEBI:18420"/>
        <label>1</label>
        <note>catalytic</note>
    </ligand>
</feature>
<keyword evidence="12" id="KW-1185">Reference proteome</keyword>
<dbReference type="EMBL" id="BNCI01000001">
    <property type="protein sequence ID" value="GHF20154.1"/>
    <property type="molecule type" value="Genomic_DNA"/>
</dbReference>
<feature type="binding site" evidence="9">
    <location>
        <position position="87"/>
    </location>
    <ligand>
        <name>Mg(2+)</name>
        <dbReference type="ChEBI" id="CHEBI:18420"/>
        <label>1</label>
        <note>catalytic</note>
    </ligand>
</feature>
<evidence type="ECO:0000256" key="3">
    <source>
        <dbReference type="ARBA" id="ARBA00009759"/>
    </source>
</evidence>
<dbReference type="InterPro" id="IPR020550">
    <property type="entry name" value="Inositol_monophosphatase_CS"/>
</dbReference>
<dbReference type="GO" id="GO:0006020">
    <property type="term" value="P:inositol metabolic process"/>
    <property type="evidence" value="ECO:0007669"/>
    <property type="project" value="TreeGrafter"/>
</dbReference>
<feature type="binding site" evidence="9">
    <location>
        <position position="90"/>
    </location>
    <ligand>
        <name>Mg(2+)</name>
        <dbReference type="ChEBI" id="CHEBI:18420"/>
        <label>2</label>
    </ligand>
</feature>
<accession>A0A919E773</accession>
<feature type="binding site" evidence="9">
    <location>
        <position position="89"/>
    </location>
    <ligand>
        <name>Mg(2+)</name>
        <dbReference type="ChEBI" id="CHEBI:18420"/>
        <label>1</label>
        <note>catalytic</note>
    </ligand>
</feature>
<keyword evidence="7 10" id="KW-0378">Hydrolase</keyword>
<evidence type="ECO:0000313" key="11">
    <source>
        <dbReference type="EMBL" id="GHF20154.1"/>
    </source>
</evidence>
<dbReference type="Gene3D" id="3.40.190.80">
    <property type="match status" value="1"/>
</dbReference>
<comment type="similarity">
    <text evidence="3 10">Belongs to the inositol monophosphatase superfamily.</text>
</comment>
<comment type="caution">
    <text evidence="11">The sequence shown here is derived from an EMBL/GenBank/DDBJ whole genome shotgun (WGS) entry which is preliminary data.</text>
</comment>